<dbReference type="GO" id="GO:0005739">
    <property type="term" value="C:mitochondrion"/>
    <property type="evidence" value="ECO:0007669"/>
    <property type="project" value="TreeGrafter"/>
</dbReference>
<sequence>MYSPPSMKWTRNTPNTSTNIPFYRPPPVVLPPDIREESRPAEKVRMTLPAEGSEEYQEVLASLRLSDKIHIMGFTREARYITYCLAGTPELPPAQLLAQHPNILTKWGREGRQLTVYTPKGPMPSRDVIMPKYIGPPRGTSRNATEFTRLQHISNLLISTFDGSIYTTLLHMRDYIDQDTTICLLNEGLGVVEHLNEGIFTDPDTRPNYVLGHVDYMLATKRQIGDFSMDLKAPGKMYLTALPRESPGESLVSTRPRVVGRARAQHLIKLLCQTPGLDAGGFPMSLFLRQKLPSMVFSSLTDAISVALGCQYDRISTSPYAVGLWHDLLDETVTVIASLPEFKEHPDALEYFTGRRFKDDLFAKLRNKRGASTWIARVRTGMQLPMPYLNGWFVKKAKENGVPHSAHNTLMSMVRTRHEARMEELKGQIPMYVYKTDGDLTNPDEDGQNMVPIRYVYITKNK</sequence>
<proteinExistence type="predicted"/>
<dbReference type="PANTHER" id="PTHR43765">
    <property type="entry name" value="2-DEHYDROPANTOATE 2-REDUCTASE-RELATED"/>
    <property type="match status" value="1"/>
</dbReference>
<evidence type="ECO:0000259" key="4">
    <source>
        <dbReference type="Pfam" id="PF08546"/>
    </source>
</evidence>
<evidence type="ECO:0000313" key="5">
    <source>
        <dbReference type="EMBL" id="ORY60519.1"/>
    </source>
</evidence>
<dbReference type="InterPro" id="IPR013752">
    <property type="entry name" value="KPA_reductase"/>
</dbReference>
<dbReference type="InterPro" id="IPR013328">
    <property type="entry name" value="6PGD_dom2"/>
</dbReference>
<dbReference type="Proteomes" id="UP000193689">
    <property type="component" value="Unassembled WGS sequence"/>
</dbReference>
<dbReference type="GO" id="GO:0050661">
    <property type="term" value="F:NADP binding"/>
    <property type="evidence" value="ECO:0007669"/>
    <property type="project" value="TreeGrafter"/>
</dbReference>
<organism evidence="5 6">
    <name type="scientific">Pseudomassariella vexata</name>
    <dbReference type="NCBI Taxonomy" id="1141098"/>
    <lineage>
        <taxon>Eukaryota</taxon>
        <taxon>Fungi</taxon>
        <taxon>Dikarya</taxon>
        <taxon>Ascomycota</taxon>
        <taxon>Pezizomycotina</taxon>
        <taxon>Sordariomycetes</taxon>
        <taxon>Xylariomycetidae</taxon>
        <taxon>Amphisphaeriales</taxon>
        <taxon>Pseudomassariaceae</taxon>
        <taxon>Pseudomassariella</taxon>
    </lineage>
</organism>
<feature type="region of interest" description="Disordered" evidence="3">
    <location>
        <begin position="1"/>
        <end position="24"/>
    </location>
</feature>
<name>A0A1Y2DMX4_9PEZI</name>
<dbReference type="Gene3D" id="1.10.1040.10">
    <property type="entry name" value="N-(1-d-carboxylethyl)-l-norvaline Dehydrogenase, domain 2"/>
    <property type="match status" value="1"/>
</dbReference>
<comment type="caution">
    <text evidence="5">The sequence shown here is derived from an EMBL/GenBank/DDBJ whole genome shotgun (WGS) entry which is preliminary data.</text>
</comment>
<dbReference type="InterPro" id="IPR050838">
    <property type="entry name" value="Ketopantoate_reductase"/>
</dbReference>
<keyword evidence="1" id="KW-0521">NADP</keyword>
<dbReference type="EMBL" id="MCFJ01000011">
    <property type="protein sequence ID" value="ORY60519.1"/>
    <property type="molecule type" value="Genomic_DNA"/>
</dbReference>
<dbReference type="GO" id="GO:0008677">
    <property type="term" value="F:2-dehydropantoate 2-reductase activity"/>
    <property type="evidence" value="ECO:0007669"/>
    <property type="project" value="TreeGrafter"/>
</dbReference>
<keyword evidence="6" id="KW-1185">Reference proteome</keyword>
<dbReference type="STRING" id="1141098.A0A1Y2DMX4"/>
<gene>
    <name evidence="5" type="ORF">BCR38DRAFT_441332</name>
</gene>
<feature type="compositionally biased region" description="Polar residues" evidence="3">
    <location>
        <begin position="9"/>
        <end position="20"/>
    </location>
</feature>
<dbReference type="GeneID" id="63776980"/>
<evidence type="ECO:0000313" key="6">
    <source>
        <dbReference type="Proteomes" id="UP000193689"/>
    </source>
</evidence>
<keyword evidence="2" id="KW-0560">Oxidoreductase</keyword>
<feature type="domain" description="Ketopantoate reductase C-terminal" evidence="4">
    <location>
        <begin position="291"/>
        <end position="416"/>
    </location>
</feature>
<evidence type="ECO:0000256" key="3">
    <source>
        <dbReference type="SAM" id="MobiDB-lite"/>
    </source>
</evidence>
<dbReference type="OrthoDB" id="73846at2759"/>
<dbReference type="InParanoid" id="A0A1Y2DMX4"/>
<accession>A0A1Y2DMX4</accession>
<reference evidence="5 6" key="1">
    <citation type="submission" date="2016-07" db="EMBL/GenBank/DDBJ databases">
        <title>Pervasive Adenine N6-methylation of Active Genes in Fungi.</title>
        <authorList>
            <consortium name="DOE Joint Genome Institute"/>
            <person name="Mondo S.J."/>
            <person name="Dannebaum R.O."/>
            <person name="Kuo R.C."/>
            <person name="Labutti K."/>
            <person name="Haridas S."/>
            <person name="Kuo A."/>
            <person name="Salamov A."/>
            <person name="Ahrendt S.R."/>
            <person name="Lipzen A."/>
            <person name="Sullivan W."/>
            <person name="Andreopoulos W.B."/>
            <person name="Clum A."/>
            <person name="Lindquist E."/>
            <person name="Daum C."/>
            <person name="Ramamoorthy G.K."/>
            <person name="Gryganskyi A."/>
            <person name="Culley D."/>
            <person name="Magnuson J.K."/>
            <person name="James T.Y."/>
            <person name="O'Malley M.A."/>
            <person name="Stajich J.E."/>
            <person name="Spatafora J.W."/>
            <person name="Visel A."/>
            <person name="Grigoriev I.V."/>
        </authorList>
    </citation>
    <scope>NUCLEOTIDE SEQUENCE [LARGE SCALE GENOMIC DNA]</scope>
    <source>
        <strain evidence="5 6">CBS 129021</strain>
    </source>
</reference>
<evidence type="ECO:0000256" key="1">
    <source>
        <dbReference type="ARBA" id="ARBA00022857"/>
    </source>
</evidence>
<dbReference type="InterPro" id="IPR008927">
    <property type="entry name" value="6-PGluconate_DH-like_C_sf"/>
</dbReference>
<protein>
    <recommendedName>
        <fullName evidence="4">Ketopantoate reductase C-terminal domain-containing protein</fullName>
    </recommendedName>
</protein>
<dbReference type="PANTHER" id="PTHR43765:SF2">
    <property type="entry name" value="2-DEHYDROPANTOATE 2-REDUCTASE"/>
    <property type="match status" value="1"/>
</dbReference>
<dbReference type="Pfam" id="PF08546">
    <property type="entry name" value="ApbA_C"/>
    <property type="match status" value="1"/>
</dbReference>
<dbReference type="RefSeq" id="XP_040712746.1">
    <property type="nucleotide sequence ID" value="XM_040860768.1"/>
</dbReference>
<evidence type="ECO:0000256" key="2">
    <source>
        <dbReference type="ARBA" id="ARBA00023002"/>
    </source>
</evidence>
<dbReference type="AlphaFoldDB" id="A0A1Y2DMX4"/>
<dbReference type="SUPFAM" id="SSF48179">
    <property type="entry name" value="6-phosphogluconate dehydrogenase C-terminal domain-like"/>
    <property type="match status" value="1"/>
</dbReference>